<dbReference type="Gene3D" id="1.25.10.10">
    <property type="entry name" value="Leucine-rich Repeat Variant"/>
    <property type="match status" value="1"/>
</dbReference>
<dbReference type="InterPro" id="IPR032460">
    <property type="entry name" value="Symplekin/Pta1_N"/>
</dbReference>
<reference evidence="7" key="4">
    <citation type="submission" date="2025-08" db="UniProtKB">
        <authorList>
            <consortium name="Ensembl"/>
        </authorList>
    </citation>
    <scope>IDENTIFICATION</scope>
</reference>
<evidence type="ECO:0000256" key="2">
    <source>
        <dbReference type="ARBA" id="ARBA00022664"/>
    </source>
</evidence>
<dbReference type="STRING" id="7868.ENSCMIP00000045000"/>
<evidence type="ECO:0000313" key="7">
    <source>
        <dbReference type="Ensembl" id="ENSCMIP00000045000.1"/>
    </source>
</evidence>
<reference evidence="8" key="2">
    <citation type="journal article" date="2007" name="PLoS Biol.">
        <title>Survey sequencing and comparative analysis of the elephant shark (Callorhinchus milii) genome.</title>
        <authorList>
            <person name="Venkatesh B."/>
            <person name="Kirkness E.F."/>
            <person name="Loh Y.H."/>
            <person name="Halpern A.L."/>
            <person name="Lee A.P."/>
            <person name="Johnson J."/>
            <person name="Dandona N."/>
            <person name="Viswanathan L.D."/>
            <person name="Tay A."/>
            <person name="Venter J.C."/>
            <person name="Strausberg R.L."/>
            <person name="Brenner S."/>
        </authorList>
    </citation>
    <scope>NUCLEOTIDE SEQUENCE [LARGE SCALE GENOMIC DNA]</scope>
</reference>
<dbReference type="Pfam" id="PF11935">
    <property type="entry name" value="SYMPK_PTA1_N"/>
    <property type="match status" value="1"/>
</dbReference>
<feature type="compositionally biased region" description="Basic and acidic residues" evidence="4">
    <location>
        <begin position="352"/>
        <end position="366"/>
    </location>
</feature>
<dbReference type="Proteomes" id="UP000314986">
    <property type="component" value="Unassembled WGS sequence"/>
</dbReference>
<dbReference type="PANTHER" id="PTHR15245:SF20">
    <property type="entry name" value="SYMPLEKIN"/>
    <property type="match status" value="1"/>
</dbReference>
<dbReference type="InterPro" id="IPR021850">
    <property type="entry name" value="Symplekin/Pta1"/>
</dbReference>
<evidence type="ECO:0000259" key="5">
    <source>
        <dbReference type="Pfam" id="PF11935"/>
    </source>
</evidence>
<organism evidence="7 8">
    <name type="scientific">Callorhinchus milii</name>
    <name type="common">Ghost shark</name>
    <dbReference type="NCBI Taxonomy" id="7868"/>
    <lineage>
        <taxon>Eukaryota</taxon>
        <taxon>Metazoa</taxon>
        <taxon>Chordata</taxon>
        <taxon>Craniata</taxon>
        <taxon>Vertebrata</taxon>
        <taxon>Chondrichthyes</taxon>
        <taxon>Holocephali</taxon>
        <taxon>Chimaeriformes</taxon>
        <taxon>Callorhinchidae</taxon>
        <taxon>Callorhinchus</taxon>
    </lineage>
</organism>
<dbReference type="InterPro" id="IPR011989">
    <property type="entry name" value="ARM-like"/>
</dbReference>
<feature type="compositionally biased region" description="Basic and acidic residues" evidence="4">
    <location>
        <begin position="511"/>
        <end position="523"/>
    </location>
</feature>
<dbReference type="InterPro" id="IPR016024">
    <property type="entry name" value="ARM-type_fold"/>
</dbReference>
<dbReference type="PANTHER" id="PTHR15245">
    <property type="entry name" value="SYMPLEKIN-RELATED"/>
    <property type="match status" value="1"/>
</dbReference>
<protein>
    <submittedName>
        <fullName evidence="7">Symplekin scaffold protein</fullName>
    </submittedName>
</protein>
<dbReference type="OMA" id="NVRYGIM"/>
<dbReference type="InParanoid" id="A0A4W3KF18"/>
<sequence length="1156" mass="129960">MAQAGNSGDPGSSRRCLATQYFTEEENNAIESLSTSERVVDLLNQAALLVNDKISVLKQVQELIVNKDPTLLDNFLDEMIAFQSDKSVDVRKFVIGFMEEACKRDNELLPKLIANLNMLLKDENVNVVKKVILTMTQLYKVALQWMVKSKVISDMEEACWDMVSAMKDEIVTMLDSDNDGIRTHAVKFIESLIITLSPRTPDSEVPKRQENDISLDRIAKGHPNIKANVLQEEGKLALDHLLKFMVHPAITSINLTAALGSLATIARQRPMYMSEVIQAYETLHANLPPTLAKSQVSSVRKNLKLHLLSVLKHPSSFEFHAQITTLLLDLGTQQQEIARNMPSLKELRKRHRDEAEQGAKKIKIEPLAEDDEDKDLEPTAAVAPKPSSTQNTQSAIDITAQFLTPLLSPDNVANLVLISMVYLPDVMPASFQATYTPVESAGTDAQIQHLARLMATQMTSADLGPGNLEDQKAGKDGKSDSPLIKRRGTNLKPGQGQAISVVGAPAPFQPSKEEDTQARRRPEPIMPSSQQRPLGVSGRKKIFRLTDVVQQLPVDKMDKLKLGAVQRILNAERVVVRSGAAPVKIQEEKRTRFILFAFHLPGGRLHICPELPMSYIQSSAVVRALASQARGPRFDFQESCQDETLGKFPYSNTHALFTKLVLEAPCITDSALEVIRRYCEDETRIYLGMSTLRDLVFKRPSKQLQYLHVLLDLSSHEKDKVRSQALMFIKRMYEKEQLREYIEKFALNYLQLLVHPNPPSILFGADKDTEVAAPWTEDTVKQCLYLYLALLPQNHKLIHELAAVYTEAIADIKRTVLRVIEQPIRGMGMNSPELLLLVENCPKGAETLVTRCLHILTDKVPPSPELVKRVRDLYHKRVPDVRFLIPAGKDLKEVIQALPKLIKLNPIVVKEVFNRLLGTTHGEGGSTAISPLTPGDLLIALHNIDSTKCDMKSIIKATNLCFAEKNVYTSEVLAVVMQQLMEQNPLPMLLMRTVIQSLTMYPRLGGFVMNILARLIMKQVWKYPKVWEGFIKCCQRTKPQSFQVLLQLPPTQLASVFEKCTELREPLLTHVRSFTPHQQNHIPKSIMTVLEANIKTDMEPMDTKMLSEVRLHPFHCLFLAFDTVPYHTVSKCFTGHAVKWRDCVFVGKTQQPGLLE</sequence>
<evidence type="ECO:0000256" key="3">
    <source>
        <dbReference type="ARBA" id="ARBA00023242"/>
    </source>
</evidence>
<dbReference type="SUPFAM" id="SSF48371">
    <property type="entry name" value="ARM repeat"/>
    <property type="match status" value="1"/>
</dbReference>
<dbReference type="GO" id="GO:0005847">
    <property type="term" value="C:mRNA cleavage and polyadenylation specificity factor complex"/>
    <property type="evidence" value="ECO:0007669"/>
    <property type="project" value="TreeGrafter"/>
</dbReference>
<dbReference type="AlphaFoldDB" id="A0A4W3KF18"/>
<dbReference type="InterPro" id="IPR022075">
    <property type="entry name" value="Symplekin_C"/>
</dbReference>
<dbReference type="GeneTree" id="ENSGT00390000017045"/>
<feature type="domain" description="Symplekin/Pta1 N-terminal" evidence="5">
    <location>
        <begin position="125"/>
        <end position="345"/>
    </location>
</feature>
<evidence type="ECO:0000259" key="6">
    <source>
        <dbReference type="Pfam" id="PF12295"/>
    </source>
</evidence>
<feature type="domain" description="Symplekin C-terminal" evidence="6">
    <location>
        <begin position="880"/>
        <end position="1060"/>
    </location>
</feature>
<dbReference type="GO" id="GO:0006397">
    <property type="term" value="P:mRNA processing"/>
    <property type="evidence" value="ECO:0007669"/>
    <property type="project" value="UniProtKB-KW"/>
</dbReference>
<feature type="compositionally biased region" description="Basic and acidic residues" evidence="4">
    <location>
        <begin position="469"/>
        <end position="479"/>
    </location>
</feature>
<dbReference type="Pfam" id="PF12295">
    <property type="entry name" value="Symplekin_C"/>
    <property type="match status" value="1"/>
</dbReference>
<feature type="region of interest" description="Disordered" evidence="4">
    <location>
        <begin position="461"/>
        <end position="536"/>
    </location>
</feature>
<dbReference type="Ensembl" id="ENSCMIT00000045645.1">
    <property type="protein sequence ID" value="ENSCMIP00000045000.1"/>
    <property type="gene ID" value="ENSCMIG00000018572.1"/>
</dbReference>
<name>A0A4W3KF18_CALMI</name>
<proteinExistence type="predicted"/>
<evidence type="ECO:0000256" key="4">
    <source>
        <dbReference type="SAM" id="MobiDB-lite"/>
    </source>
</evidence>
<evidence type="ECO:0000256" key="1">
    <source>
        <dbReference type="ARBA" id="ARBA00004123"/>
    </source>
</evidence>
<keyword evidence="2" id="KW-0507">mRNA processing</keyword>
<keyword evidence="8" id="KW-1185">Reference proteome</keyword>
<feature type="region of interest" description="Disordered" evidence="4">
    <location>
        <begin position="351"/>
        <end position="393"/>
    </location>
</feature>
<accession>A0A4W3KF18</accession>
<reference evidence="8" key="1">
    <citation type="journal article" date="2006" name="Science">
        <title>Ancient noncoding elements conserved in the human genome.</title>
        <authorList>
            <person name="Venkatesh B."/>
            <person name="Kirkness E.F."/>
            <person name="Loh Y.H."/>
            <person name="Halpern A.L."/>
            <person name="Lee A.P."/>
            <person name="Johnson J."/>
            <person name="Dandona N."/>
            <person name="Viswanathan L.D."/>
            <person name="Tay A."/>
            <person name="Venter J.C."/>
            <person name="Strausberg R.L."/>
            <person name="Brenner S."/>
        </authorList>
    </citation>
    <scope>NUCLEOTIDE SEQUENCE [LARGE SCALE GENOMIC DNA]</scope>
</reference>
<evidence type="ECO:0000313" key="8">
    <source>
        <dbReference type="Proteomes" id="UP000314986"/>
    </source>
</evidence>
<keyword evidence="3" id="KW-0539">Nucleus</keyword>
<comment type="subcellular location">
    <subcellularLocation>
        <location evidence="1">Nucleus</location>
    </subcellularLocation>
</comment>
<reference evidence="7" key="5">
    <citation type="submission" date="2025-09" db="UniProtKB">
        <authorList>
            <consortium name="Ensembl"/>
        </authorList>
    </citation>
    <scope>IDENTIFICATION</scope>
</reference>
<reference evidence="8" key="3">
    <citation type="journal article" date="2014" name="Nature">
        <title>Elephant shark genome provides unique insights into gnathostome evolution.</title>
        <authorList>
            <consortium name="International Elephant Shark Genome Sequencing Consortium"/>
            <person name="Venkatesh B."/>
            <person name="Lee A.P."/>
            <person name="Ravi V."/>
            <person name="Maurya A.K."/>
            <person name="Lian M.M."/>
            <person name="Swann J.B."/>
            <person name="Ohta Y."/>
            <person name="Flajnik M.F."/>
            <person name="Sutoh Y."/>
            <person name="Kasahara M."/>
            <person name="Hoon S."/>
            <person name="Gangu V."/>
            <person name="Roy S.W."/>
            <person name="Irimia M."/>
            <person name="Korzh V."/>
            <person name="Kondrychyn I."/>
            <person name="Lim Z.W."/>
            <person name="Tay B.H."/>
            <person name="Tohari S."/>
            <person name="Kong K.W."/>
            <person name="Ho S."/>
            <person name="Lorente-Galdos B."/>
            <person name="Quilez J."/>
            <person name="Marques-Bonet T."/>
            <person name="Raney B.J."/>
            <person name="Ingham P.W."/>
            <person name="Tay A."/>
            <person name="Hillier L.W."/>
            <person name="Minx P."/>
            <person name="Boehm T."/>
            <person name="Wilson R.K."/>
            <person name="Brenner S."/>
            <person name="Warren W.C."/>
        </authorList>
    </citation>
    <scope>NUCLEOTIDE SEQUENCE [LARGE SCALE GENOMIC DNA]</scope>
</reference>